<evidence type="ECO:0000313" key="6">
    <source>
        <dbReference type="EMBL" id="ETO36995.1"/>
    </source>
</evidence>
<protein>
    <recommendedName>
        <fullName evidence="2">monoamine oxidase</fullName>
        <ecNumber evidence="2">1.4.3.4</ecNumber>
    </recommendedName>
</protein>
<sequence>MSAFGDILRACEGTRIHFAGTEVATKWLGYMDGAIQAGEKAAHDICKKLSSEGVKLSEKKFTEDEEEDPMEEVLAKPFKQSVVELYLPNAKQLFRLLLAFAIVFVVIIFRKLKKAYN</sequence>
<dbReference type="Pfam" id="PF01593">
    <property type="entry name" value="Amino_oxidase"/>
    <property type="match status" value="1"/>
</dbReference>
<comment type="catalytic activity">
    <reaction evidence="3">
        <text>a secondary aliphatic amine + O2 + H2O = a primary amine + an aldehyde + H2O2</text>
        <dbReference type="Rhea" id="RHEA:26414"/>
        <dbReference type="ChEBI" id="CHEBI:15377"/>
        <dbReference type="ChEBI" id="CHEBI:15379"/>
        <dbReference type="ChEBI" id="CHEBI:16240"/>
        <dbReference type="ChEBI" id="CHEBI:17478"/>
        <dbReference type="ChEBI" id="CHEBI:58855"/>
        <dbReference type="ChEBI" id="CHEBI:65296"/>
        <dbReference type="EC" id="1.4.3.4"/>
    </reaction>
</comment>
<dbReference type="Proteomes" id="UP000023152">
    <property type="component" value="Unassembled WGS sequence"/>
</dbReference>
<dbReference type="InterPro" id="IPR002937">
    <property type="entry name" value="Amino_oxidase"/>
</dbReference>
<dbReference type="AlphaFoldDB" id="X6PES9"/>
<keyword evidence="4" id="KW-1133">Transmembrane helix</keyword>
<organism evidence="6 7">
    <name type="scientific">Reticulomyxa filosa</name>
    <dbReference type="NCBI Taxonomy" id="46433"/>
    <lineage>
        <taxon>Eukaryota</taxon>
        <taxon>Sar</taxon>
        <taxon>Rhizaria</taxon>
        <taxon>Retaria</taxon>
        <taxon>Foraminifera</taxon>
        <taxon>Monothalamids</taxon>
        <taxon>Reticulomyxidae</taxon>
        <taxon>Reticulomyxa</taxon>
    </lineage>
</organism>
<comment type="caution">
    <text evidence="6">The sequence shown here is derived from an EMBL/GenBank/DDBJ whole genome shotgun (WGS) entry which is preliminary data.</text>
</comment>
<keyword evidence="4" id="KW-0812">Transmembrane</keyword>
<proteinExistence type="inferred from homology"/>
<evidence type="ECO:0000256" key="4">
    <source>
        <dbReference type="SAM" id="Phobius"/>
    </source>
</evidence>
<dbReference type="InterPro" id="IPR036188">
    <property type="entry name" value="FAD/NAD-bd_sf"/>
</dbReference>
<dbReference type="OrthoDB" id="7777654at2759"/>
<dbReference type="Gene3D" id="3.50.50.60">
    <property type="entry name" value="FAD/NAD(P)-binding domain"/>
    <property type="match status" value="1"/>
</dbReference>
<name>X6PES9_RETFI</name>
<keyword evidence="7" id="KW-1185">Reference proteome</keyword>
<comment type="similarity">
    <text evidence="1">Belongs to the flavin monoamine oxidase family.</text>
</comment>
<gene>
    <name evidence="6" type="ORF">RFI_00071</name>
</gene>
<dbReference type="PANTHER" id="PTHR43563">
    <property type="entry name" value="AMINE OXIDASE"/>
    <property type="match status" value="1"/>
</dbReference>
<dbReference type="EC" id="1.4.3.4" evidence="2"/>
<evidence type="ECO:0000256" key="2">
    <source>
        <dbReference type="ARBA" id="ARBA00012804"/>
    </source>
</evidence>
<evidence type="ECO:0000313" key="7">
    <source>
        <dbReference type="Proteomes" id="UP000023152"/>
    </source>
</evidence>
<reference evidence="6 7" key="1">
    <citation type="journal article" date="2013" name="Curr. Biol.">
        <title>The Genome of the Foraminiferan Reticulomyxa filosa.</title>
        <authorList>
            <person name="Glockner G."/>
            <person name="Hulsmann N."/>
            <person name="Schleicher M."/>
            <person name="Noegel A.A."/>
            <person name="Eichinger L."/>
            <person name="Gallinger C."/>
            <person name="Pawlowski J."/>
            <person name="Sierra R."/>
            <person name="Euteneuer U."/>
            <person name="Pillet L."/>
            <person name="Moustafa A."/>
            <person name="Platzer M."/>
            <person name="Groth M."/>
            <person name="Szafranski K."/>
            <person name="Schliwa M."/>
        </authorList>
    </citation>
    <scope>NUCLEOTIDE SEQUENCE [LARGE SCALE GENOMIC DNA]</scope>
</reference>
<evidence type="ECO:0000256" key="3">
    <source>
        <dbReference type="ARBA" id="ARBA00048448"/>
    </source>
</evidence>
<accession>X6PES9</accession>
<dbReference type="PANTHER" id="PTHR43563:SF1">
    <property type="entry name" value="AMINE OXIDASE [FLAVIN-CONTAINING] B"/>
    <property type="match status" value="1"/>
</dbReference>
<dbReference type="GO" id="GO:0097621">
    <property type="term" value="F:monoamine oxidase activity"/>
    <property type="evidence" value="ECO:0007669"/>
    <property type="project" value="UniProtKB-EC"/>
</dbReference>
<dbReference type="EMBL" id="ASPP01000076">
    <property type="protein sequence ID" value="ETO36995.1"/>
    <property type="molecule type" value="Genomic_DNA"/>
</dbReference>
<feature type="domain" description="Amine oxidase" evidence="5">
    <location>
        <begin position="14"/>
        <end position="45"/>
    </location>
</feature>
<evidence type="ECO:0000256" key="1">
    <source>
        <dbReference type="ARBA" id="ARBA00005995"/>
    </source>
</evidence>
<feature type="transmembrane region" description="Helical" evidence="4">
    <location>
        <begin position="93"/>
        <end position="112"/>
    </location>
</feature>
<evidence type="ECO:0000259" key="5">
    <source>
        <dbReference type="Pfam" id="PF01593"/>
    </source>
</evidence>
<keyword evidence="4" id="KW-0472">Membrane</keyword>
<dbReference type="InterPro" id="IPR050703">
    <property type="entry name" value="Flavin_MAO"/>
</dbReference>